<dbReference type="PROSITE" id="PS50850">
    <property type="entry name" value="MFS"/>
    <property type="match status" value="1"/>
</dbReference>
<dbReference type="RefSeq" id="WP_118336680.1">
    <property type="nucleotide sequence ID" value="NZ_AP025567.1"/>
</dbReference>
<evidence type="ECO:0000256" key="1">
    <source>
        <dbReference type="ARBA" id="ARBA00004651"/>
    </source>
</evidence>
<keyword evidence="2" id="KW-0813">Transport</keyword>
<dbReference type="GO" id="GO:0022857">
    <property type="term" value="F:transmembrane transporter activity"/>
    <property type="evidence" value="ECO:0007669"/>
    <property type="project" value="InterPro"/>
</dbReference>
<evidence type="ECO:0000256" key="2">
    <source>
        <dbReference type="ARBA" id="ARBA00022448"/>
    </source>
</evidence>
<sequence length="423" mass="46349">MDKNTSIRKKLFLACMVTFSSIVLLIPYLAYDFYNQFLNTYGVTDSQMGWLLTAYAASAVPSYFIGGWIADIINPKKLVIASCVTTALVSFAVAMCSSFVVLALLFFCFGITAITLNWSAYLKIIKMLGGDDEQGRLFAMTDIAYSIMSLVLQYVVLAIITYALADNPNGFKIAYVIYGVLSILVAAAIFFLIPNMEYEKEGKGIREDLRLLGHAAKLPITWYLAIFTLGYFLIRSVIPYLNPYLTDAYDQSIPFAQAFTAAIRTGALMIFSPIGGMLRDRMGQSASKLINRFSLGCIFFSLVMMFIPQGKQYAVWIMAVAVLVLICNAMMSNFLYTLVTTAAVPVLYVGSVYGIASAIGYSSDLWLYTVCGSWLDSMGNDGYRYIWLVGAIGGLMMLAMGIAVAKKYGSGGETGTDKGEQAA</sequence>
<evidence type="ECO:0000313" key="10">
    <source>
        <dbReference type="Proteomes" id="UP000284841"/>
    </source>
</evidence>
<feature type="transmembrane region" description="Helical" evidence="7">
    <location>
        <begin position="214"/>
        <end position="234"/>
    </location>
</feature>
<keyword evidence="5 7" id="KW-1133">Transmembrane helix</keyword>
<feature type="domain" description="Major facilitator superfamily (MFS) profile" evidence="8">
    <location>
        <begin position="1"/>
        <end position="408"/>
    </location>
</feature>
<comment type="subcellular location">
    <subcellularLocation>
        <location evidence="1">Cell membrane</location>
        <topology evidence="1">Multi-pass membrane protein</topology>
    </subcellularLocation>
</comment>
<keyword evidence="6 7" id="KW-0472">Membrane</keyword>
<dbReference type="PANTHER" id="PTHR43124:SF3">
    <property type="entry name" value="CHLORAMPHENICOL EFFLUX PUMP RV0191"/>
    <property type="match status" value="1"/>
</dbReference>
<evidence type="ECO:0000256" key="4">
    <source>
        <dbReference type="ARBA" id="ARBA00022692"/>
    </source>
</evidence>
<dbReference type="InterPro" id="IPR011701">
    <property type="entry name" value="MFS"/>
</dbReference>
<evidence type="ECO:0000256" key="7">
    <source>
        <dbReference type="SAM" id="Phobius"/>
    </source>
</evidence>
<feature type="transmembrane region" description="Helical" evidence="7">
    <location>
        <begin position="171"/>
        <end position="193"/>
    </location>
</feature>
<evidence type="ECO:0000256" key="5">
    <source>
        <dbReference type="ARBA" id="ARBA00022989"/>
    </source>
</evidence>
<feature type="transmembrane region" description="Helical" evidence="7">
    <location>
        <begin position="101"/>
        <end position="122"/>
    </location>
</feature>
<protein>
    <submittedName>
        <fullName evidence="9">MFS transporter</fullName>
    </submittedName>
</protein>
<dbReference type="Proteomes" id="UP000284841">
    <property type="component" value="Unassembled WGS sequence"/>
</dbReference>
<dbReference type="Gene3D" id="1.20.1250.20">
    <property type="entry name" value="MFS general substrate transporter like domains"/>
    <property type="match status" value="2"/>
</dbReference>
<comment type="caution">
    <text evidence="9">The sequence shown here is derived from an EMBL/GenBank/DDBJ whole genome shotgun (WGS) entry which is preliminary data.</text>
</comment>
<feature type="transmembrane region" description="Helical" evidence="7">
    <location>
        <begin position="77"/>
        <end position="95"/>
    </location>
</feature>
<proteinExistence type="predicted"/>
<dbReference type="OrthoDB" id="9773404at2"/>
<feature type="transmembrane region" description="Helical" evidence="7">
    <location>
        <begin position="12"/>
        <end position="30"/>
    </location>
</feature>
<feature type="transmembrane region" description="Helical" evidence="7">
    <location>
        <begin position="313"/>
        <end position="331"/>
    </location>
</feature>
<accession>A0A415DU05</accession>
<keyword evidence="3" id="KW-1003">Cell membrane</keyword>
<reference evidence="9 10" key="1">
    <citation type="submission" date="2018-08" db="EMBL/GenBank/DDBJ databases">
        <title>A genome reference for cultivated species of the human gut microbiota.</title>
        <authorList>
            <person name="Zou Y."/>
            <person name="Xue W."/>
            <person name="Luo G."/>
        </authorList>
    </citation>
    <scope>NUCLEOTIDE SEQUENCE [LARGE SCALE GENOMIC DNA]</scope>
    <source>
        <strain evidence="9 10">AM07-24</strain>
    </source>
</reference>
<feature type="transmembrane region" description="Helical" evidence="7">
    <location>
        <begin position="50"/>
        <end position="70"/>
    </location>
</feature>
<dbReference type="InterPro" id="IPR020846">
    <property type="entry name" value="MFS_dom"/>
</dbReference>
<dbReference type="EMBL" id="QRMS01000009">
    <property type="protein sequence ID" value="RHJ83400.1"/>
    <property type="molecule type" value="Genomic_DNA"/>
</dbReference>
<organism evidence="9 10">
    <name type="scientific">Emergencia timonensis</name>
    <dbReference type="NCBI Taxonomy" id="1776384"/>
    <lineage>
        <taxon>Bacteria</taxon>
        <taxon>Bacillati</taxon>
        <taxon>Bacillota</taxon>
        <taxon>Clostridia</taxon>
        <taxon>Peptostreptococcales</taxon>
        <taxon>Anaerovoracaceae</taxon>
        <taxon>Emergencia</taxon>
    </lineage>
</organism>
<keyword evidence="4 7" id="KW-0812">Transmembrane</keyword>
<dbReference type="GO" id="GO:0005886">
    <property type="term" value="C:plasma membrane"/>
    <property type="evidence" value="ECO:0007669"/>
    <property type="project" value="UniProtKB-SubCell"/>
</dbReference>
<dbReference type="InterPro" id="IPR050189">
    <property type="entry name" value="MFS_Efflux_Transporters"/>
</dbReference>
<feature type="transmembrane region" description="Helical" evidence="7">
    <location>
        <begin position="143"/>
        <end position="165"/>
    </location>
</feature>
<gene>
    <name evidence="9" type="ORF">DW099_18970</name>
</gene>
<feature type="transmembrane region" description="Helical" evidence="7">
    <location>
        <begin position="254"/>
        <end position="277"/>
    </location>
</feature>
<evidence type="ECO:0000256" key="3">
    <source>
        <dbReference type="ARBA" id="ARBA00022475"/>
    </source>
</evidence>
<feature type="transmembrane region" description="Helical" evidence="7">
    <location>
        <begin position="338"/>
        <end position="362"/>
    </location>
</feature>
<feature type="transmembrane region" description="Helical" evidence="7">
    <location>
        <begin position="289"/>
        <end position="307"/>
    </location>
</feature>
<dbReference type="AlphaFoldDB" id="A0A415DU05"/>
<dbReference type="PANTHER" id="PTHR43124">
    <property type="entry name" value="PURINE EFFLUX PUMP PBUE"/>
    <property type="match status" value="1"/>
</dbReference>
<evidence type="ECO:0000259" key="8">
    <source>
        <dbReference type="PROSITE" id="PS50850"/>
    </source>
</evidence>
<dbReference type="CDD" id="cd06174">
    <property type="entry name" value="MFS"/>
    <property type="match status" value="1"/>
</dbReference>
<evidence type="ECO:0000313" key="9">
    <source>
        <dbReference type="EMBL" id="RHJ83400.1"/>
    </source>
</evidence>
<keyword evidence="10" id="KW-1185">Reference proteome</keyword>
<dbReference type="SUPFAM" id="SSF103473">
    <property type="entry name" value="MFS general substrate transporter"/>
    <property type="match status" value="1"/>
</dbReference>
<name>A0A415DU05_9FIRM</name>
<dbReference type="STRING" id="1776384.GCA_900086585_01491"/>
<evidence type="ECO:0000256" key="6">
    <source>
        <dbReference type="ARBA" id="ARBA00023136"/>
    </source>
</evidence>
<dbReference type="InterPro" id="IPR036259">
    <property type="entry name" value="MFS_trans_sf"/>
</dbReference>
<dbReference type="Pfam" id="PF07690">
    <property type="entry name" value="MFS_1"/>
    <property type="match status" value="1"/>
</dbReference>
<feature type="transmembrane region" description="Helical" evidence="7">
    <location>
        <begin position="382"/>
        <end position="405"/>
    </location>
</feature>